<feature type="transmembrane region" description="Helical" evidence="1">
    <location>
        <begin position="52"/>
        <end position="74"/>
    </location>
</feature>
<keyword evidence="1" id="KW-0472">Membrane</keyword>
<evidence type="ECO:0000256" key="1">
    <source>
        <dbReference type="SAM" id="Phobius"/>
    </source>
</evidence>
<accession>A0A9Q3C5R2</accession>
<comment type="caution">
    <text evidence="2">The sequence shown here is derived from an EMBL/GenBank/DDBJ whole genome shotgun (WGS) entry which is preliminary data.</text>
</comment>
<keyword evidence="3" id="KW-1185">Reference proteome</keyword>
<dbReference type="AlphaFoldDB" id="A0A9Q3C5R2"/>
<organism evidence="2 3">
    <name type="scientific">Austropuccinia psidii MF-1</name>
    <dbReference type="NCBI Taxonomy" id="1389203"/>
    <lineage>
        <taxon>Eukaryota</taxon>
        <taxon>Fungi</taxon>
        <taxon>Dikarya</taxon>
        <taxon>Basidiomycota</taxon>
        <taxon>Pucciniomycotina</taxon>
        <taxon>Pucciniomycetes</taxon>
        <taxon>Pucciniales</taxon>
        <taxon>Sphaerophragmiaceae</taxon>
        <taxon>Austropuccinia</taxon>
    </lineage>
</organism>
<dbReference type="EMBL" id="AVOT02005391">
    <property type="protein sequence ID" value="MBW0478951.1"/>
    <property type="molecule type" value="Genomic_DNA"/>
</dbReference>
<gene>
    <name evidence="2" type="ORF">O181_018666</name>
</gene>
<name>A0A9Q3C5R2_9BASI</name>
<evidence type="ECO:0000313" key="2">
    <source>
        <dbReference type="EMBL" id="MBW0478951.1"/>
    </source>
</evidence>
<keyword evidence="1" id="KW-0812">Transmembrane</keyword>
<keyword evidence="1" id="KW-1133">Transmembrane helix</keyword>
<evidence type="ECO:0000313" key="3">
    <source>
        <dbReference type="Proteomes" id="UP000765509"/>
    </source>
</evidence>
<proteinExistence type="predicted"/>
<reference evidence="2" key="1">
    <citation type="submission" date="2021-03" db="EMBL/GenBank/DDBJ databases">
        <title>Draft genome sequence of rust myrtle Austropuccinia psidii MF-1, a brazilian biotype.</title>
        <authorList>
            <person name="Quecine M.C."/>
            <person name="Pachon D.M.R."/>
            <person name="Bonatelli M.L."/>
            <person name="Correr F.H."/>
            <person name="Franceschini L.M."/>
            <person name="Leite T.F."/>
            <person name="Margarido G.R.A."/>
            <person name="Almeida C.A."/>
            <person name="Ferrarezi J.A."/>
            <person name="Labate C.A."/>
        </authorList>
    </citation>
    <scope>NUCLEOTIDE SEQUENCE</scope>
    <source>
        <strain evidence="2">MF-1</strain>
    </source>
</reference>
<sequence>MCVKYPRATVTHTTSRTSGPVIYPAPPPCTQYNTIIATGPSLCTVLQFLLDLIVTLIPLGIYCSTVIALTNVVTQQIHCGKRLKGRGKVYQTRSTICQDLVTKT</sequence>
<protein>
    <submittedName>
        <fullName evidence="2">Uncharacterized protein</fullName>
    </submittedName>
</protein>
<dbReference type="Proteomes" id="UP000765509">
    <property type="component" value="Unassembled WGS sequence"/>
</dbReference>